<keyword evidence="1" id="KW-0808">Transferase</keyword>
<feature type="domain" description="Phospholipid/glycerol acyltransferase" evidence="4">
    <location>
        <begin position="149"/>
        <end position="268"/>
    </location>
</feature>
<keyword evidence="2" id="KW-0012">Acyltransferase</keyword>
<evidence type="ECO:0000256" key="1">
    <source>
        <dbReference type="ARBA" id="ARBA00022679"/>
    </source>
</evidence>
<accession>A0ABQ3PAN6</accession>
<evidence type="ECO:0000313" key="6">
    <source>
        <dbReference type="Proteomes" id="UP001052739"/>
    </source>
</evidence>
<dbReference type="SMART" id="SM00563">
    <property type="entry name" value="PlsC"/>
    <property type="match status" value="1"/>
</dbReference>
<feature type="region of interest" description="Disordered" evidence="3">
    <location>
        <begin position="50"/>
        <end position="77"/>
    </location>
</feature>
<dbReference type="Pfam" id="PF01553">
    <property type="entry name" value="Acyltransferase"/>
    <property type="match status" value="1"/>
</dbReference>
<evidence type="ECO:0000256" key="2">
    <source>
        <dbReference type="ARBA" id="ARBA00023315"/>
    </source>
</evidence>
<gene>
    <name evidence="5" type="ORF">Shyd_34390</name>
</gene>
<dbReference type="Proteomes" id="UP001052739">
    <property type="component" value="Unassembled WGS sequence"/>
</dbReference>
<protein>
    <recommendedName>
        <fullName evidence="4">Phospholipid/glycerol acyltransferase domain-containing protein</fullName>
    </recommendedName>
</protein>
<dbReference type="CDD" id="cd07989">
    <property type="entry name" value="LPLAT_AGPAT-like"/>
    <property type="match status" value="1"/>
</dbReference>
<dbReference type="SUPFAM" id="SSF69593">
    <property type="entry name" value="Glycerol-3-phosphate (1)-acyltransferase"/>
    <property type="match status" value="1"/>
</dbReference>
<dbReference type="PANTHER" id="PTHR10434">
    <property type="entry name" value="1-ACYL-SN-GLYCEROL-3-PHOSPHATE ACYLTRANSFERASE"/>
    <property type="match status" value="1"/>
</dbReference>
<organism evidence="5 6">
    <name type="scientific">Streptomyces hydrogenans</name>
    <dbReference type="NCBI Taxonomy" id="1873719"/>
    <lineage>
        <taxon>Bacteria</taxon>
        <taxon>Bacillati</taxon>
        <taxon>Actinomycetota</taxon>
        <taxon>Actinomycetes</taxon>
        <taxon>Kitasatosporales</taxon>
        <taxon>Streptomycetaceae</taxon>
        <taxon>Streptomyces</taxon>
    </lineage>
</organism>
<evidence type="ECO:0000256" key="3">
    <source>
        <dbReference type="SAM" id="MobiDB-lite"/>
    </source>
</evidence>
<dbReference type="EMBL" id="BNDW01000019">
    <property type="protein sequence ID" value="GHI22068.1"/>
    <property type="molecule type" value="Genomic_DNA"/>
</dbReference>
<evidence type="ECO:0000259" key="4">
    <source>
        <dbReference type="SMART" id="SM00563"/>
    </source>
</evidence>
<dbReference type="InterPro" id="IPR002123">
    <property type="entry name" value="Plipid/glycerol_acylTrfase"/>
</dbReference>
<comment type="caution">
    <text evidence="5">The sequence shown here is derived from an EMBL/GenBank/DDBJ whole genome shotgun (WGS) entry which is preliminary data.</text>
</comment>
<name>A0ABQ3PAN6_9ACTN</name>
<dbReference type="PANTHER" id="PTHR10434:SF11">
    <property type="entry name" value="1-ACYL-SN-GLYCEROL-3-PHOSPHATE ACYLTRANSFERASE"/>
    <property type="match status" value="1"/>
</dbReference>
<feature type="region of interest" description="Disordered" evidence="3">
    <location>
        <begin position="1"/>
        <end position="31"/>
    </location>
</feature>
<sequence length="338" mass="36581">MAACAVPVPAASAAETPNAAAPAAPSTVRRSGVRGAPWVMEVLLCDVPHLSMGGPDGRQRSPTGGRPGRNMAETRVNSVYPFGEPDVRGAVTREYRRVLHRRLPGAARPTPEEPLSRHAIVKATLGPILRLMFRPRVEGAENVPGTGPVILAGNHLTFIDSMIMPICLDRQVFFIGKDEYVTGKGFKGRLMAWFFTSVGMIPVDRDGGRGGVAALMTGRRVLEEGKIFSIYPEGTRSPDGRLYRGRTGVARLTLMTGAPVVPFAVIGTDKAQPTGAGFPRPVQVTVRFGEPLEFSRYEGMDRDRYVLRAVTDSVMAEVMRLSGQEYVDMYATKAKEAA</sequence>
<proteinExistence type="predicted"/>
<feature type="compositionally biased region" description="Low complexity" evidence="3">
    <location>
        <begin position="1"/>
        <end position="25"/>
    </location>
</feature>
<keyword evidence="6" id="KW-1185">Reference proteome</keyword>
<evidence type="ECO:0000313" key="5">
    <source>
        <dbReference type="EMBL" id="GHI22068.1"/>
    </source>
</evidence>
<reference evidence="5" key="1">
    <citation type="submission" date="2024-05" db="EMBL/GenBank/DDBJ databases">
        <title>Whole genome shotgun sequence of Streptomyces hydrogenans NBRC 13475.</title>
        <authorList>
            <person name="Komaki H."/>
            <person name="Tamura T."/>
        </authorList>
    </citation>
    <scope>NUCLEOTIDE SEQUENCE</scope>
    <source>
        <strain evidence="5">NBRC 13475</strain>
    </source>
</reference>